<dbReference type="SUPFAM" id="SSF58038">
    <property type="entry name" value="SNARE fusion complex"/>
    <property type="match status" value="1"/>
</dbReference>
<dbReference type="Proteomes" id="UP000195489">
    <property type="component" value="Chromosome 6"/>
</dbReference>
<reference evidence="13" key="2">
    <citation type="submission" date="2014-05" db="EMBL/GenBank/DDBJ databases">
        <authorList>
            <person name="Aslett M.A."/>
            <person name="De Silva N."/>
        </authorList>
    </citation>
    <scope>NUCLEOTIDE SEQUENCE</scope>
    <source>
        <strain evidence="13">AS</strain>
    </source>
</reference>
<dbReference type="SMART" id="SM00397">
    <property type="entry name" value="t_SNARE"/>
    <property type="match status" value="1"/>
</dbReference>
<dbReference type="GO" id="GO:0000149">
    <property type="term" value="F:SNARE binding"/>
    <property type="evidence" value="ECO:0007669"/>
    <property type="project" value="TreeGrafter"/>
</dbReference>
<comment type="similarity">
    <text evidence="2">Belongs to the syntaxin family.</text>
</comment>
<evidence type="ECO:0000256" key="10">
    <source>
        <dbReference type="SAM" id="Phobius"/>
    </source>
</evidence>
<evidence type="ECO:0000313" key="15">
    <source>
        <dbReference type="Proteomes" id="UP000195489"/>
    </source>
</evidence>
<keyword evidence="5" id="KW-0653">Protein transport</keyword>
<dbReference type="AlphaFoldDB" id="A0A077TLT8"/>
<dbReference type="GeneID" id="3499042"/>
<evidence type="ECO:0000256" key="8">
    <source>
        <dbReference type="ARBA" id="ARBA00023054"/>
    </source>
</evidence>
<dbReference type="GO" id="GO:0006906">
    <property type="term" value="P:vesicle fusion"/>
    <property type="evidence" value="ECO:0007669"/>
    <property type="project" value="TreeGrafter"/>
</dbReference>
<keyword evidence="6 10" id="KW-1133">Transmembrane helix</keyword>
<organism evidence="12 15">
    <name type="scientific">Plasmodium chabaudi chabaudi</name>
    <dbReference type="NCBI Taxonomy" id="31271"/>
    <lineage>
        <taxon>Eukaryota</taxon>
        <taxon>Sar</taxon>
        <taxon>Alveolata</taxon>
        <taxon>Apicomplexa</taxon>
        <taxon>Aconoidasida</taxon>
        <taxon>Haemosporida</taxon>
        <taxon>Plasmodiidae</taxon>
        <taxon>Plasmodium</taxon>
        <taxon>Plasmodium (Vinckeia)</taxon>
    </lineage>
</organism>
<evidence type="ECO:0000256" key="1">
    <source>
        <dbReference type="ARBA" id="ARBA00004409"/>
    </source>
</evidence>
<sequence length="309" mass="36610">MSYKNHLSGNTTYIEEENVGNNEKKIKDNILLIKKNMIYAEENLENLKNNLISKRIIESLHEEIHQIYVKVIETENLFRDWEIKFSENPFEKQQKKYIFEKLNIHFKNEVNKLENISLNVKRAANELPNIENGEMRQSLSNIKKKNSQKMNNSGNNNYYNNSSFISSEFGDDNFILNLDKTYENNDEFIESSNFYDYELDQFNENDLLIESEIANQRYEGIKKIQGQVAQAQEVFKDLANLVFTQRETLDSLNNNIYETNVNTFNSTKELKKTYNNVRQQRISWCLAFITIGIFIYFIYFKLMHITILG</sequence>
<feature type="transmembrane region" description="Helical" evidence="10">
    <location>
        <begin position="281"/>
        <end position="300"/>
    </location>
</feature>
<dbReference type="Proteomes" id="UP000071118">
    <property type="component" value="Chromosome 6"/>
</dbReference>
<evidence type="ECO:0000313" key="14">
    <source>
        <dbReference type="Proteomes" id="UP000071118"/>
    </source>
</evidence>
<evidence type="ECO:0000313" key="12">
    <source>
        <dbReference type="EMBL" id="SCN58978.1"/>
    </source>
</evidence>
<dbReference type="GO" id="GO:0006886">
    <property type="term" value="P:intracellular protein transport"/>
    <property type="evidence" value="ECO:0007669"/>
    <property type="project" value="TreeGrafter"/>
</dbReference>
<dbReference type="PROSITE" id="PS50192">
    <property type="entry name" value="T_SNARE"/>
    <property type="match status" value="1"/>
</dbReference>
<dbReference type="EMBL" id="LT608158">
    <property type="protein sequence ID" value="SCN58978.1"/>
    <property type="molecule type" value="Genomic_DNA"/>
</dbReference>
<gene>
    <name evidence="13" type="ORF">PCHAS_0610300</name>
    <name evidence="12" type="ORF">PCHCB_000099300</name>
</gene>
<dbReference type="RefSeq" id="XP_745915.1">
    <property type="nucleotide sequence ID" value="XM_740822.1"/>
</dbReference>
<evidence type="ECO:0000256" key="9">
    <source>
        <dbReference type="ARBA" id="ARBA00023136"/>
    </source>
</evidence>
<evidence type="ECO:0000256" key="5">
    <source>
        <dbReference type="ARBA" id="ARBA00022927"/>
    </source>
</evidence>
<reference evidence="13 14" key="1">
    <citation type="journal article" date="2014" name="BMC Biol.">
        <title>A comprehensive evaluation of rodent malaria parasite genomes and gene expression.</title>
        <authorList>
            <person name="Otto T.D."/>
            <person name="Bohme U."/>
            <person name="Jackson A.P."/>
            <person name="Hunt M."/>
            <person name="Franke-Fayard B."/>
            <person name="Hoeijmakers W.A."/>
            <person name="Religa A.A."/>
            <person name="Robertson L."/>
            <person name="Sanders M."/>
            <person name="Ogun S.A."/>
            <person name="Cunningham D."/>
            <person name="Erhart A."/>
            <person name="Billker O."/>
            <person name="Khan S.M."/>
            <person name="Stunnenberg H.G."/>
            <person name="Langhorne J."/>
            <person name="Holder A.A."/>
            <person name="Waters A.P."/>
            <person name="Newbold C.I."/>
            <person name="Pain A."/>
            <person name="Berriman M."/>
            <person name="Janse C.J."/>
        </authorList>
    </citation>
    <scope>NUCLEOTIDE SEQUENCE [LARGE SCALE GENOMIC DNA]</scope>
    <source>
        <strain evidence="13 14">AS</strain>
    </source>
</reference>
<evidence type="ECO:0000259" key="11">
    <source>
        <dbReference type="PROSITE" id="PS50192"/>
    </source>
</evidence>
<keyword evidence="9 10" id="KW-0472">Membrane</keyword>
<dbReference type="SUPFAM" id="SSF47661">
    <property type="entry name" value="t-snare proteins"/>
    <property type="match status" value="1"/>
</dbReference>
<dbReference type="GO" id="GO:0031201">
    <property type="term" value="C:SNARE complex"/>
    <property type="evidence" value="ECO:0007669"/>
    <property type="project" value="TreeGrafter"/>
</dbReference>
<dbReference type="GO" id="GO:0048278">
    <property type="term" value="P:vesicle docking"/>
    <property type="evidence" value="ECO:0007669"/>
    <property type="project" value="TreeGrafter"/>
</dbReference>
<keyword evidence="3" id="KW-0813">Transport</keyword>
<feature type="domain" description="T-SNARE coiled-coil homology" evidence="11">
    <location>
        <begin position="211"/>
        <end position="273"/>
    </location>
</feature>
<dbReference type="PANTHER" id="PTHR19957:SF83">
    <property type="entry name" value="SYNTAXIN-16"/>
    <property type="match status" value="1"/>
</dbReference>
<name>A0A077TLT8_PLACU</name>
<evidence type="ECO:0000256" key="7">
    <source>
        <dbReference type="ARBA" id="ARBA00023034"/>
    </source>
</evidence>
<accession>A0A077TLT8</accession>
<protein>
    <submittedName>
        <fullName evidence="12">SNARE protein, putative</fullName>
    </submittedName>
</protein>
<dbReference type="KEGG" id="pcb:PCHAS_0610300"/>
<dbReference type="EMBL" id="LK022883">
    <property type="protein sequence ID" value="VTZ67699.1"/>
    <property type="molecule type" value="Genomic_DNA"/>
</dbReference>
<dbReference type="InterPro" id="IPR045242">
    <property type="entry name" value="Syntaxin"/>
</dbReference>
<keyword evidence="14" id="KW-1185">Reference proteome</keyword>
<dbReference type="InterPro" id="IPR000727">
    <property type="entry name" value="T_SNARE_dom"/>
</dbReference>
<dbReference type="GO" id="GO:0000139">
    <property type="term" value="C:Golgi membrane"/>
    <property type="evidence" value="ECO:0007669"/>
    <property type="project" value="UniProtKB-SubCell"/>
</dbReference>
<evidence type="ECO:0000256" key="4">
    <source>
        <dbReference type="ARBA" id="ARBA00022692"/>
    </source>
</evidence>
<evidence type="ECO:0000256" key="3">
    <source>
        <dbReference type="ARBA" id="ARBA00022448"/>
    </source>
</evidence>
<evidence type="ECO:0000313" key="13">
    <source>
        <dbReference type="EMBL" id="VTZ67699.1"/>
    </source>
</evidence>
<dbReference type="CDD" id="cd15840">
    <property type="entry name" value="SNARE_Qa"/>
    <property type="match status" value="1"/>
</dbReference>
<evidence type="ECO:0000256" key="6">
    <source>
        <dbReference type="ARBA" id="ARBA00022989"/>
    </source>
</evidence>
<keyword evidence="7" id="KW-0333">Golgi apparatus</keyword>
<dbReference type="Gene3D" id="1.20.5.110">
    <property type="match status" value="1"/>
</dbReference>
<reference evidence="12 15" key="3">
    <citation type="submission" date="2016-08" db="EMBL/GenBank/DDBJ databases">
        <authorList>
            <consortium name="Pathogen Informatics"/>
        </authorList>
    </citation>
    <scope>NUCLEOTIDE SEQUENCE [LARGE SCALE GENOMIC DNA]</scope>
    <source>
        <strain evidence="13">AS</strain>
        <strain evidence="12 15">CB</strain>
    </source>
</reference>
<keyword evidence="4 10" id="KW-0812">Transmembrane</keyword>
<dbReference type="OrthoDB" id="364348at2759"/>
<comment type="subcellular location">
    <subcellularLocation>
        <location evidence="1">Golgi apparatus membrane</location>
        <topology evidence="1">Single-pass type IV membrane protein</topology>
    </subcellularLocation>
</comment>
<evidence type="ECO:0000256" key="2">
    <source>
        <dbReference type="ARBA" id="ARBA00009063"/>
    </source>
</evidence>
<dbReference type="GO" id="GO:0005484">
    <property type="term" value="F:SNAP receptor activity"/>
    <property type="evidence" value="ECO:0007669"/>
    <property type="project" value="TreeGrafter"/>
</dbReference>
<proteinExistence type="inferred from homology"/>
<dbReference type="PANTHER" id="PTHR19957">
    <property type="entry name" value="SYNTAXIN"/>
    <property type="match status" value="1"/>
</dbReference>
<dbReference type="InterPro" id="IPR010989">
    <property type="entry name" value="SNARE"/>
</dbReference>
<dbReference type="VEuPathDB" id="PlasmoDB:PCHAS_0610300"/>
<keyword evidence="8" id="KW-0175">Coiled coil</keyword>